<organism evidence="2">
    <name type="scientific">Mytilinidion resinicola</name>
    <dbReference type="NCBI Taxonomy" id="574789"/>
    <lineage>
        <taxon>Eukaryota</taxon>
        <taxon>Fungi</taxon>
        <taxon>Dikarya</taxon>
        <taxon>Ascomycota</taxon>
        <taxon>Pezizomycotina</taxon>
        <taxon>Dothideomycetes</taxon>
        <taxon>Pleosporomycetidae</taxon>
        <taxon>Mytilinidiales</taxon>
        <taxon>Mytilinidiaceae</taxon>
        <taxon>Mytilinidion</taxon>
    </lineage>
</organism>
<protein>
    <submittedName>
        <fullName evidence="2 4">Uncharacterized protein</fullName>
    </submittedName>
</protein>
<evidence type="ECO:0000256" key="1">
    <source>
        <dbReference type="SAM" id="SignalP"/>
    </source>
</evidence>
<dbReference type="GeneID" id="54454096"/>
<name>A0A6A6Z5I9_9PEZI</name>
<keyword evidence="3" id="KW-1185">Reference proteome</keyword>
<evidence type="ECO:0000313" key="4">
    <source>
        <dbReference type="RefSeq" id="XP_033582429.1"/>
    </source>
</evidence>
<feature type="signal peptide" evidence="1">
    <location>
        <begin position="1"/>
        <end position="24"/>
    </location>
</feature>
<dbReference type="AlphaFoldDB" id="A0A6A6Z5I9"/>
<accession>A0A6A6Z5I9</accession>
<proteinExistence type="predicted"/>
<dbReference type="OrthoDB" id="10393738at2759"/>
<feature type="chain" id="PRO_5044629578" evidence="1">
    <location>
        <begin position="25"/>
        <end position="529"/>
    </location>
</feature>
<evidence type="ECO:0000313" key="3">
    <source>
        <dbReference type="Proteomes" id="UP000504636"/>
    </source>
</evidence>
<reference evidence="4" key="2">
    <citation type="submission" date="2020-04" db="EMBL/GenBank/DDBJ databases">
        <authorList>
            <consortium name="NCBI Genome Project"/>
        </authorList>
    </citation>
    <scope>NUCLEOTIDE SEQUENCE</scope>
    <source>
        <strain evidence="4">CBS 304.34</strain>
    </source>
</reference>
<dbReference type="RefSeq" id="XP_033582429.1">
    <property type="nucleotide sequence ID" value="XM_033713203.1"/>
</dbReference>
<reference evidence="4" key="3">
    <citation type="submission" date="2025-04" db="UniProtKB">
        <authorList>
            <consortium name="RefSeq"/>
        </authorList>
    </citation>
    <scope>IDENTIFICATION</scope>
    <source>
        <strain evidence="4">CBS 304.34</strain>
    </source>
</reference>
<dbReference type="Proteomes" id="UP000504636">
    <property type="component" value="Unplaced"/>
</dbReference>
<reference evidence="2 4" key="1">
    <citation type="journal article" date="2020" name="Stud. Mycol.">
        <title>101 Dothideomycetes genomes: a test case for predicting lifestyles and emergence of pathogens.</title>
        <authorList>
            <person name="Haridas S."/>
            <person name="Albert R."/>
            <person name="Binder M."/>
            <person name="Bloem J."/>
            <person name="Labutti K."/>
            <person name="Salamov A."/>
            <person name="Andreopoulos B."/>
            <person name="Baker S."/>
            <person name="Barry K."/>
            <person name="Bills G."/>
            <person name="Bluhm B."/>
            <person name="Cannon C."/>
            <person name="Castanera R."/>
            <person name="Culley D."/>
            <person name="Daum C."/>
            <person name="Ezra D."/>
            <person name="Gonzalez J."/>
            <person name="Henrissat B."/>
            <person name="Kuo A."/>
            <person name="Liang C."/>
            <person name="Lipzen A."/>
            <person name="Lutzoni F."/>
            <person name="Magnuson J."/>
            <person name="Mondo S."/>
            <person name="Nolan M."/>
            <person name="Ohm R."/>
            <person name="Pangilinan J."/>
            <person name="Park H.-J."/>
            <person name="Ramirez L."/>
            <person name="Alfaro M."/>
            <person name="Sun H."/>
            <person name="Tritt A."/>
            <person name="Yoshinaga Y."/>
            <person name="Zwiers L.-H."/>
            <person name="Turgeon B."/>
            <person name="Goodwin S."/>
            <person name="Spatafora J."/>
            <person name="Crous P."/>
            <person name="Grigoriev I."/>
        </authorList>
    </citation>
    <scope>NUCLEOTIDE SEQUENCE</scope>
    <source>
        <strain evidence="2 4">CBS 304.34</strain>
    </source>
</reference>
<evidence type="ECO:0000313" key="2">
    <source>
        <dbReference type="EMBL" id="KAF2815465.1"/>
    </source>
</evidence>
<keyword evidence="1" id="KW-0732">Signal</keyword>
<gene>
    <name evidence="2 4" type="ORF">BDZ99DRAFT_196626</name>
</gene>
<sequence length="529" mass="59589">MEGALCLQLFCLELAFSLPRCTNALSRIVICTDSYSIAIIINNLAVAQYCSIVTNTQRRQAMELSRFERPDLEWLRPIYQAVVAHCTCPPSSCNEAWNSAPSDEDWNQRYKRNPTMPSPVSLNDLAEAVFSIPLRFAVLASDLHARGHSVNHALRVAYNCYQQFLLPSRQESWAFYQDVHTSLEERECQRPCCLQDIDNNMYLHAERLPHGWAVFEPQFERHWYAMCLHESGVWSGTEEGRLYRTLSQIISDESQRQFRWDMSERPTVVEHAGSFSYLPNQPCSELGLRGGDTTHAWNRLFRYRLDGVQIPSTRDAFLRGESLEREYFSEMGVGDPSTPTEPSASDIIQANIDATQALSADYEPIPAEEAVVVPSVDELEHRVSRLCEELDENIHAQEHVVGTLRAQLRLLEATDPELVAEYMSCLDTVGAAQRPELVVQLLRRYRAECCRLAGRLGSLREIEEQQWQAEGDEEELVGLVEAGELCPASDGEAEFRTWLWAEGGALGGNIGGDEGVVQDVGAVQYPPAG</sequence>
<dbReference type="EMBL" id="MU003694">
    <property type="protein sequence ID" value="KAF2815465.1"/>
    <property type="molecule type" value="Genomic_DNA"/>
</dbReference>